<comment type="caution">
    <text evidence="3">The sequence shown here is derived from an EMBL/GenBank/DDBJ whole genome shotgun (WGS) entry which is preliminary data.</text>
</comment>
<keyword evidence="1" id="KW-0812">Transmembrane</keyword>
<dbReference type="Proteomes" id="UP000177092">
    <property type="component" value="Unassembled WGS sequence"/>
</dbReference>
<organism evidence="3 4">
    <name type="scientific">Candidatus Gottesmanbacteria bacterium RIFCSPHIGHO2_02_FULL_40_13</name>
    <dbReference type="NCBI Taxonomy" id="1798384"/>
    <lineage>
        <taxon>Bacteria</taxon>
        <taxon>Candidatus Gottesmaniibacteriota</taxon>
    </lineage>
</organism>
<dbReference type="EMBL" id="MFJN01000022">
    <property type="protein sequence ID" value="OGG21450.1"/>
    <property type="molecule type" value="Genomic_DNA"/>
</dbReference>
<gene>
    <name evidence="3" type="ORF">A3D03_02990</name>
</gene>
<reference evidence="3 4" key="1">
    <citation type="journal article" date="2016" name="Nat. Commun.">
        <title>Thousands of microbial genomes shed light on interconnected biogeochemical processes in an aquifer system.</title>
        <authorList>
            <person name="Anantharaman K."/>
            <person name="Brown C.T."/>
            <person name="Hug L.A."/>
            <person name="Sharon I."/>
            <person name="Castelle C.J."/>
            <person name="Probst A.J."/>
            <person name="Thomas B.C."/>
            <person name="Singh A."/>
            <person name="Wilkins M.J."/>
            <person name="Karaoz U."/>
            <person name="Brodie E.L."/>
            <person name="Williams K.H."/>
            <person name="Hubbard S.S."/>
            <person name="Banfield J.F."/>
        </authorList>
    </citation>
    <scope>NUCLEOTIDE SEQUENCE [LARGE SCALE GENOMIC DNA]</scope>
</reference>
<name>A0A1F6A9J0_9BACT</name>
<keyword evidence="1" id="KW-0472">Membrane</keyword>
<proteinExistence type="predicted"/>
<dbReference type="Pfam" id="PF20803">
    <property type="entry name" value="PaaX_M"/>
    <property type="match status" value="1"/>
</dbReference>
<dbReference type="InterPro" id="IPR048846">
    <property type="entry name" value="PaaX-like_central"/>
</dbReference>
<protein>
    <recommendedName>
        <fullName evidence="2">Transcriptional repressor PaaX-like central Cas2-like domain-containing protein</fullName>
    </recommendedName>
</protein>
<dbReference type="STRING" id="1798384.A3D03_02990"/>
<accession>A0A1F6A9J0</accession>
<evidence type="ECO:0000259" key="2">
    <source>
        <dbReference type="Pfam" id="PF20803"/>
    </source>
</evidence>
<sequence length="226" mass="26918">MKNRKNKRIKSSKYKIKLDFSKVDLVKTEKIFSRDKEFFSRQLRQKKLLNPKTKELLKILASGAVIGLSFAIPTLPMAVAPFITYGKKFNKNYFSQTIDRLKKQKLVKIVEENGQTLVRITQAGRVRALRYKLTEMEIAKPKSWDKKWRIVIFDIPEKHKNMRDIFRMHLKLMDFYPLQKSVWVHPFPCFDEVEFLRQIYQVGINVTYIVAERIENAENIKSHFEF</sequence>
<evidence type="ECO:0000313" key="3">
    <source>
        <dbReference type="EMBL" id="OGG21450.1"/>
    </source>
</evidence>
<evidence type="ECO:0000313" key="4">
    <source>
        <dbReference type="Proteomes" id="UP000177092"/>
    </source>
</evidence>
<evidence type="ECO:0000256" key="1">
    <source>
        <dbReference type="SAM" id="Phobius"/>
    </source>
</evidence>
<dbReference type="Gene3D" id="3.30.70.2650">
    <property type="match status" value="1"/>
</dbReference>
<keyword evidence="1" id="KW-1133">Transmembrane helix</keyword>
<feature type="transmembrane region" description="Helical" evidence="1">
    <location>
        <begin position="56"/>
        <end position="83"/>
    </location>
</feature>
<feature type="domain" description="Transcriptional repressor PaaX-like central Cas2-like" evidence="2">
    <location>
        <begin position="142"/>
        <end position="219"/>
    </location>
</feature>
<dbReference type="AlphaFoldDB" id="A0A1F6A9J0"/>